<keyword evidence="2" id="KW-1185">Reference proteome</keyword>
<evidence type="ECO:0000313" key="2">
    <source>
        <dbReference type="Proteomes" id="UP000198287"/>
    </source>
</evidence>
<protein>
    <submittedName>
        <fullName evidence="1">Zinc finger MYM-type protein 1</fullName>
    </submittedName>
</protein>
<proteinExistence type="predicted"/>
<reference evidence="1 2" key="1">
    <citation type="submission" date="2015-12" db="EMBL/GenBank/DDBJ databases">
        <title>The genome of Folsomia candida.</title>
        <authorList>
            <person name="Faddeeva A."/>
            <person name="Derks M.F."/>
            <person name="Anvar Y."/>
            <person name="Smit S."/>
            <person name="Van Straalen N."/>
            <person name="Roelofs D."/>
        </authorList>
    </citation>
    <scope>NUCLEOTIDE SEQUENCE [LARGE SCALE GENOMIC DNA]</scope>
    <source>
        <strain evidence="1 2">VU population</strain>
        <tissue evidence="1">Whole body</tissue>
    </source>
</reference>
<gene>
    <name evidence="1" type="ORF">Fcan01_22141</name>
</gene>
<evidence type="ECO:0000313" key="1">
    <source>
        <dbReference type="EMBL" id="OXA43299.1"/>
    </source>
</evidence>
<dbReference type="EMBL" id="LNIX01000023">
    <property type="protein sequence ID" value="OXA43299.1"/>
    <property type="molecule type" value="Genomic_DNA"/>
</dbReference>
<organism evidence="1 2">
    <name type="scientific">Folsomia candida</name>
    <name type="common">Springtail</name>
    <dbReference type="NCBI Taxonomy" id="158441"/>
    <lineage>
        <taxon>Eukaryota</taxon>
        <taxon>Metazoa</taxon>
        <taxon>Ecdysozoa</taxon>
        <taxon>Arthropoda</taxon>
        <taxon>Hexapoda</taxon>
        <taxon>Collembola</taxon>
        <taxon>Entomobryomorpha</taxon>
        <taxon>Isotomoidea</taxon>
        <taxon>Isotomidae</taxon>
        <taxon>Proisotominae</taxon>
        <taxon>Folsomia</taxon>
    </lineage>
</organism>
<dbReference type="STRING" id="158441.A0A226DDN7"/>
<dbReference type="AlphaFoldDB" id="A0A226DDN7"/>
<dbReference type="PANTHER" id="PTHR45749:SF21">
    <property type="entry name" value="DUF4371 DOMAIN-CONTAINING PROTEIN"/>
    <property type="match status" value="1"/>
</dbReference>
<name>A0A226DDN7_FOLCA</name>
<dbReference type="OrthoDB" id="6590038at2759"/>
<dbReference type="PANTHER" id="PTHR45749">
    <property type="match status" value="1"/>
</dbReference>
<accession>A0A226DDN7</accession>
<sequence>MPTDPGVRVMEYTVGKTKEVCKFPVKSSSGATGGQVLGKLVADPYRKWKNALKNFRKHEKLDYHVASLSAAANFLEIQKGKTFPITASLNNAAEQELQRGKLILEPIIKTLLLCGRQGLALRRHKDSGNLSLEQPEENDGNFHALLRMRIESGDENLRNHIETSPQNVAYLSPDIQNEIFNLLSLQIQGRIVNEINSAKCSSVIADETTDVAGIQQMSLCARYVTCYENRHIIKKYFLGFSPVESGYDGCSAMKGSVKEVQAKTKELISPKALYVHCNSHSLNLALTDACKISDIRNTFQSLKELQIPDLDLLSCLEMAEDILLLLGGEALYMQLRTMDALWIFDSSRWVKIKSKKNAENNGYQMDAETFYRVVPIYMTSKNFGSELYEFLQDQLADGEEVVKSEIKLWQTQWDAVDIREKPKNALEALEKCDQMFFPNNGDGADNFRSLAESSTNFIQAKAARGFQSLSKIMPISEPKKEHAYFGKDGGLGPLPQYLG</sequence>
<comment type="caution">
    <text evidence="1">The sequence shown here is derived from an EMBL/GenBank/DDBJ whole genome shotgun (WGS) entry which is preliminary data.</text>
</comment>
<dbReference type="Proteomes" id="UP000198287">
    <property type="component" value="Unassembled WGS sequence"/>
</dbReference>